<dbReference type="AlphaFoldDB" id="A0A1S4B215"/>
<dbReference type="RefSeq" id="XP_016482967.1">
    <property type="nucleotide sequence ID" value="XM_016627481.1"/>
</dbReference>
<dbReference type="STRING" id="4097.A0A1S4B215"/>
<dbReference type="InterPro" id="IPR043502">
    <property type="entry name" value="DNA/RNA_pol_sf"/>
</dbReference>
<organism evidence="1">
    <name type="scientific">Nicotiana tabacum</name>
    <name type="common">Common tobacco</name>
    <dbReference type="NCBI Taxonomy" id="4097"/>
    <lineage>
        <taxon>Eukaryota</taxon>
        <taxon>Viridiplantae</taxon>
        <taxon>Streptophyta</taxon>
        <taxon>Embryophyta</taxon>
        <taxon>Tracheophyta</taxon>
        <taxon>Spermatophyta</taxon>
        <taxon>Magnoliopsida</taxon>
        <taxon>eudicotyledons</taxon>
        <taxon>Gunneridae</taxon>
        <taxon>Pentapetalae</taxon>
        <taxon>asterids</taxon>
        <taxon>lamiids</taxon>
        <taxon>Solanales</taxon>
        <taxon>Solanaceae</taxon>
        <taxon>Nicotianoideae</taxon>
        <taxon>Nicotianeae</taxon>
        <taxon>Nicotiana</taxon>
    </lineage>
</organism>
<name>A0A1S4B215_TOBAC</name>
<gene>
    <name evidence="1" type="primary">LOC107803716</name>
</gene>
<dbReference type="CDD" id="cd09272">
    <property type="entry name" value="RNase_HI_RT_Ty1"/>
    <property type="match status" value="1"/>
</dbReference>
<dbReference type="PaxDb" id="4097-A0A1S4B215"/>
<dbReference type="PANTHER" id="PTHR11439">
    <property type="entry name" value="GAG-POL-RELATED RETROTRANSPOSON"/>
    <property type="match status" value="1"/>
</dbReference>
<dbReference type="OrthoDB" id="1688190at2759"/>
<evidence type="ECO:0000313" key="1">
    <source>
        <dbReference type="RefSeq" id="XP_016482967.1"/>
    </source>
</evidence>
<sequence length="295" mass="33690">MDCILLWETRFSIWLAVRIAFPHKFWDKSELINKCVSRGVLIHDSQSLMKNVCHDSESSLYEEAAINPTWKATMTQEFEALHANHTCDLVPLTTGKKAISCKWVYKGPRKITLFSWIGNSLQDDGVNVSQRKFTIDLLKEYDRLSCSSLSSPLDPNVKLKSKEGAPLSNPYYYRKLSGKLNFLTNTRPNIAFSVQYLSQFMQGPREPHLKAAFYLLRYLKTDPSLGIFFSKDGDYIVRAYCDSDWASCPNSRKSVTGYIVLLGNNPINWKSKKQETISLSSTEAKYRSLRKVVGN</sequence>
<dbReference type="PANTHER" id="PTHR11439:SF447">
    <property type="entry name" value="REVERSE TRANSCRIPTASE TY1_COPIA-TYPE DOMAIN-CONTAINING PROTEIN"/>
    <property type="match status" value="1"/>
</dbReference>
<accession>A0A1S4B215</accession>
<dbReference type="SUPFAM" id="SSF56672">
    <property type="entry name" value="DNA/RNA polymerases"/>
    <property type="match status" value="1"/>
</dbReference>
<proteinExistence type="predicted"/>
<protein>
    <submittedName>
        <fullName evidence="1">Uncharacterized mitochondrial protein AtMg00810-like</fullName>
    </submittedName>
</protein>
<reference evidence="1" key="1">
    <citation type="submission" date="2025-08" db="UniProtKB">
        <authorList>
            <consortium name="RefSeq"/>
        </authorList>
    </citation>
    <scope>IDENTIFICATION</scope>
</reference>
<dbReference type="KEGG" id="nta:107803716"/>